<dbReference type="HOGENOM" id="CLU_141656_2_1_6"/>
<evidence type="ECO:0008006" key="3">
    <source>
        <dbReference type="Google" id="ProtNLM"/>
    </source>
</evidence>
<proteinExistence type="predicted"/>
<dbReference type="InterPro" id="IPR032720">
    <property type="entry name" value="Cys_rich_CWC"/>
</dbReference>
<organism evidence="1 2">
    <name type="scientific">Paraglaciecola psychrophila 170</name>
    <dbReference type="NCBI Taxonomy" id="1129794"/>
    <lineage>
        <taxon>Bacteria</taxon>
        <taxon>Pseudomonadati</taxon>
        <taxon>Pseudomonadota</taxon>
        <taxon>Gammaproteobacteria</taxon>
        <taxon>Alteromonadales</taxon>
        <taxon>Alteromonadaceae</taxon>
        <taxon>Paraglaciecola</taxon>
    </lineage>
</organism>
<sequence>MNLENNATQSDCTLCGENNFCSNAPPSDNGAVCWCVDSKITFPDSLLSQVSDVDRNKKCICKVCALKHQLELGISI</sequence>
<gene>
    <name evidence="1" type="ORF">C427_4347</name>
</gene>
<dbReference type="Pfam" id="PF14375">
    <property type="entry name" value="Cys_rich_CWC"/>
    <property type="match status" value="1"/>
</dbReference>
<dbReference type="RefSeq" id="WP_015431179.1">
    <property type="nucleotide sequence ID" value="NC_020514.1"/>
</dbReference>
<evidence type="ECO:0000313" key="1">
    <source>
        <dbReference type="EMBL" id="AGH46449.1"/>
    </source>
</evidence>
<accession>M4RW62</accession>
<name>M4RW62_9ALTE</name>
<dbReference type="AlphaFoldDB" id="M4RW62"/>
<dbReference type="KEGG" id="gps:C427_4347"/>
<keyword evidence="2" id="KW-1185">Reference proteome</keyword>
<dbReference type="Proteomes" id="UP000011864">
    <property type="component" value="Chromosome"/>
</dbReference>
<protein>
    <recommendedName>
        <fullName evidence="3">Cysteine-rich CWC</fullName>
    </recommendedName>
</protein>
<dbReference type="OrthoDB" id="5625686at2"/>
<evidence type="ECO:0000313" key="2">
    <source>
        <dbReference type="Proteomes" id="UP000011864"/>
    </source>
</evidence>
<dbReference type="EMBL" id="CP003837">
    <property type="protein sequence ID" value="AGH46449.1"/>
    <property type="molecule type" value="Genomic_DNA"/>
</dbReference>
<reference evidence="1 2" key="1">
    <citation type="journal article" date="2013" name="Genome Announc.">
        <title>Complete Genome Sequence of Glaciecola psychrophila Strain 170T.</title>
        <authorList>
            <person name="Yin J."/>
            <person name="Chen J."/>
            <person name="Liu G."/>
            <person name="Yu Y."/>
            <person name="Song L."/>
            <person name="Wang X."/>
            <person name="Qu X."/>
        </authorList>
    </citation>
    <scope>NUCLEOTIDE SEQUENCE [LARGE SCALE GENOMIC DNA]</scope>
    <source>
        <strain evidence="1 2">170</strain>
    </source>
</reference>
<dbReference type="PATRIC" id="fig|1129794.4.peg.4329"/>